<evidence type="ECO:0000256" key="6">
    <source>
        <dbReference type="ARBA" id="ARBA00023098"/>
    </source>
</evidence>
<dbReference type="InterPro" id="IPR015679">
    <property type="entry name" value="PLipase_D_fam"/>
</dbReference>
<evidence type="ECO:0000256" key="2">
    <source>
        <dbReference type="ARBA" id="ARBA00012027"/>
    </source>
</evidence>
<proteinExistence type="predicted"/>
<dbReference type="CDD" id="cd09141">
    <property type="entry name" value="PLDc_vPLD1_2_yPLD_like_2"/>
    <property type="match status" value="1"/>
</dbReference>
<dbReference type="FunCoup" id="A0A2P6N1V0">
    <property type="interactions" value="53"/>
</dbReference>
<feature type="domain" description="PLD phosphodiesterase" evidence="7">
    <location>
        <begin position="578"/>
        <end position="605"/>
    </location>
</feature>
<dbReference type="Pfam" id="PF00614">
    <property type="entry name" value="PLDc"/>
    <property type="match status" value="2"/>
</dbReference>
<dbReference type="SUPFAM" id="SSF56024">
    <property type="entry name" value="Phospholipase D/nuclease"/>
    <property type="match status" value="2"/>
</dbReference>
<dbReference type="InParanoid" id="A0A2P6N1V0"/>
<reference evidence="8 9" key="1">
    <citation type="journal article" date="2018" name="Genome Biol. Evol.">
        <title>Multiple Roots of Fruiting Body Formation in Amoebozoa.</title>
        <authorList>
            <person name="Hillmann F."/>
            <person name="Forbes G."/>
            <person name="Novohradska S."/>
            <person name="Ferling I."/>
            <person name="Riege K."/>
            <person name="Groth M."/>
            <person name="Westermann M."/>
            <person name="Marz M."/>
            <person name="Spaller T."/>
            <person name="Winckler T."/>
            <person name="Schaap P."/>
            <person name="Glockner G."/>
        </authorList>
    </citation>
    <scope>NUCLEOTIDE SEQUENCE [LARGE SCALE GENOMIC DNA]</scope>
    <source>
        <strain evidence="8 9">Jena</strain>
    </source>
</reference>
<dbReference type="EC" id="3.1.4.4" evidence="2"/>
<name>A0A2P6N1V0_9EUKA</name>
<dbReference type="AlphaFoldDB" id="A0A2P6N1V0"/>
<keyword evidence="3" id="KW-0677">Repeat</keyword>
<organism evidence="8 9">
    <name type="scientific">Planoprotostelium fungivorum</name>
    <dbReference type="NCBI Taxonomy" id="1890364"/>
    <lineage>
        <taxon>Eukaryota</taxon>
        <taxon>Amoebozoa</taxon>
        <taxon>Evosea</taxon>
        <taxon>Variosea</taxon>
        <taxon>Cavosteliida</taxon>
        <taxon>Cavosteliaceae</taxon>
        <taxon>Planoprotostelium</taxon>
    </lineage>
</organism>
<dbReference type="PANTHER" id="PTHR18896:SF76">
    <property type="entry name" value="PHOSPHOLIPASE"/>
    <property type="match status" value="1"/>
</dbReference>
<keyword evidence="4" id="KW-0378">Hydrolase</keyword>
<evidence type="ECO:0000313" key="9">
    <source>
        <dbReference type="Proteomes" id="UP000241769"/>
    </source>
</evidence>
<dbReference type="Proteomes" id="UP000241769">
    <property type="component" value="Unassembled WGS sequence"/>
</dbReference>
<dbReference type="Gene3D" id="3.30.870.10">
    <property type="entry name" value="Endonuclease Chain A"/>
    <property type="match status" value="2"/>
</dbReference>
<comment type="catalytic activity">
    <reaction evidence="1">
        <text>a 1,2-diacyl-sn-glycero-3-phosphocholine + H2O = a 1,2-diacyl-sn-glycero-3-phosphate + choline + H(+)</text>
        <dbReference type="Rhea" id="RHEA:14445"/>
        <dbReference type="ChEBI" id="CHEBI:15354"/>
        <dbReference type="ChEBI" id="CHEBI:15377"/>
        <dbReference type="ChEBI" id="CHEBI:15378"/>
        <dbReference type="ChEBI" id="CHEBI:57643"/>
        <dbReference type="ChEBI" id="CHEBI:58608"/>
        <dbReference type="EC" id="3.1.4.4"/>
    </reaction>
</comment>
<keyword evidence="6" id="KW-0443">Lipid metabolism</keyword>
<dbReference type="SMART" id="SM00155">
    <property type="entry name" value="PLDc"/>
    <property type="match status" value="2"/>
</dbReference>
<evidence type="ECO:0000256" key="5">
    <source>
        <dbReference type="ARBA" id="ARBA00022963"/>
    </source>
</evidence>
<dbReference type="GO" id="GO:0004630">
    <property type="term" value="F:phospholipase D activity"/>
    <property type="evidence" value="ECO:0007669"/>
    <property type="project" value="UniProtKB-EC"/>
</dbReference>
<dbReference type="GO" id="GO:0009395">
    <property type="term" value="P:phospholipid catabolic process"/>
    <property type="evidence" value="ECO:0007669"/>
    <property type="project" value="TreeGrafter"/>
</dbReference>
<dbReference type="EMBL" id="MDYQ01000250">
    <property type="protein sequence ID" value="PRP77911.1"/>
    <property type="molecule type" value="Genomic_DNA"/>
</dbReference>
<feature type="domain" description="PLD phosphodiesterase" evidence="7">
    <location>
        <begin position="297"/>
        <end position="324"/>
    </location>
</feature>
<evidence type="ECO:0000256" key="1">
    <source>
        <dbReference type="ARBA" id="ARBA00000798"/>
    </source>
</evidence>
<dbReference type="OrthoDB" id="14911at2759"/>
<evidence type="ECO:0000259" key="7">
    <source>
        <dbReference type="PROSITE" id="PS50035"/>
    </source>
</evidence>
<dbReference type="InterPro" id="IPR001736">
    <property type="entry name" value="PLipase_D/transphosphatidylase"/>
</dbReference>
<evidence type="ECO:0000256" key="3">
    <source>
        <dbReference type="ARBA" id="ARBA00022737"/>
    </source>
</evidence>
<dbReference type="PANTHER" id="PTHR18896">
    <property type="entry name" value="PHOSPHOLIPASE D"/>
    <property type="match status" value="1"/>
</dbReference>
<dbReference type="PROSITE" id="PS50035">
    <property type="entry name" value="PLD"/>
    <property type="match status" value="2"/>
</dbReference>
<keyword evidence="9" id="KW-1185">Reference proteome</keyword>
<accession>A0A2P6N1V0</accession>
<comment type="caution">
    <text evidence="8">The sequence shown here is derived from an EMBL/GenBank/DDBJ whole genome shotgun (WGS) entry which is preliminary data.</text>
</comment>
<sequence>MVVAASSDITVQQPQQSHRITRKIQAVTYTVKGQVYRKKLSRHLDDPEPLEEKEGWPEKKSELLEIQDLQVPIEGALEGVLIEVSKKALRIRHRERYCAVRGGFLEIREVEHCVGFDDRIGRTVQVLALRDAKIMMFRFRGELFWKVITPHKALQFTSSDDNQIRLWASCMSHEANTRSNRFLSFSPVRKNNSLKFLVDSADVCDAIGNAILGARRNIFLSNWCINPEIYLKRSEKTEPHDRLDRLLLEQAERGVKIHVLLWKPTSGGAMGGEFTKLDLESLHPNITVITHPEFLPFEWSHHQKYFIVDEKIAFVGSTDLCFGRWDVTEHPCVDQVAPSLFVGKDYANNNCDNLSQPWKPFQDAVDRTTTPREPWHDVGVRIEGECVQDICYNFIQRWNHHKQTHPQYKLHPFITPDVHREVMVSGQGSSTCQVLRSICEWSGGNYTETSMHQGYLAAIASAEHFIYIENQFFMSSTGGRDMHNLIAQSIIQRISKSIREGKKFFVVVVLPIVPEGFKRGDASVKYLMKLQFDTMWSGEESIYNQLKRLHPEANPADYIRFYGLRSHGYLHSVGAVTEQIYVHAKVMIVDDRIAIVTSANINDRSLMGNRDSELGLLIEDENTITSLMDSRSHVATRFAAGLRRRLWAEHLGFAEDDERLIDPLSSIPLWISTAANNTRTFSEVFRNIPGDHIRTLKEFDQLDETYDGARHSERLESIRGHLVEFPLQFLVDDHDHLKPAGRVHHIRKFDKVFQ</sequence>
<gene>
    <name evidence="8" type="ORF">PROFUN_08445</name>
</gene>
<evidence type="ECO:0000256" key="4">
    <source>
        <dbReference type="ARBA" id="ARBA00022801"/>
    </source>
</evidence>
<dbReference type="STRING" id="1890364.A0A2P6N1V0"/>
<protein>
    <recommendedName>
        <fullName evidence="2">phospholipase D</fullName>
        <ecNumber evidence="2">3.1.4.4</ecNumber>
    </recommendedName>
</protein>
<evidence type="ECO:0000313" key="8">
    <source>
        <dbReference type="EMBL" id="PRP77911.1"/>
    </source>
</evidence>
<keyword evidence="5" id="KW-0442">Lipid degradation</keyword>